<dbReference type="Gene3D" id="1.10.10.60">
    <property type="entry name" value="Homeodomain-like"/>
    <property type="match status" value="2"/>
</dbReference>
<proteinExistence type="predicted"/>
<dbReference type="SUPFAM" id="SSF46689">
    <property type="entry name" value="Homeodomain-like"/>
    <property type="match status" value="1"/>
</dbReference>
<name>A0AA37HX27_SEGBR</name>
<evidence type="ECO:0000313" key="7">
    <source>
        <dbReference type="Proteomes" id="UP000216189"/>
    </source>
</evidence>
<dbReference type="Proteomes" id="UP000887043">
    <property type="component" value="Unassembled WGS sequence"/>
</dbReference>
<dbReference type="InterPro" id="IPR018060">
    <property type="entry name" value="HTH_AraC"/>
</dbReference>
<dbReference type="Proteomes" id="UP000216189">
    <property type="component" value="Unassembled WGS sequence"/>
</dbReference>
<evidence type="ECO:0000256" key="1">
    <source>
        <dbReference type="ARBA" id="ARBA00023015"/>
    </source>
</evidence>
<reference evidence="6 7" key="1">
    <citation type="submission" date="2017-08" db="EMBL/GenBank/DDBJ databases">
        <title>Comparative genomics of non-oral Prevotella species.</title>
        <authorList>
            <person name="Accetto T."/>
            <person name="Nograsek B."/>
            <person name="Avgustin G."/>
        </authorList>
    </citation>
    <scope>NUCLEOTIDE SEQUENCE [LARGE SCALE GENOMIC DNA]</scope>
    <source>
        <strain evidence="6 7">TC1-1</strain>
    </source>
</reference>
<dbReference type="PROSITE" id="PS01124">
    <property type="entry name" value="HTH_ARAC_FAMILY_2"/>
    <property type="match status" value="1"/>
</dbReference>
<dbReference type="EMBL" id="NPJF01000030">
    <property type="protein sequence ID" value="OYP55231.1"/>
    <property type="molecule type" value="Genomic_DNA"/>
</dbReference>
<keyword evidence="2" id="KW-0238">DNA-binding</keyword>
<dbReference type="PANTHER" id="PTHR43280">
    <property type="entry name" value="ARAC-FAMILY TRANSCRIPTIONAL REGULATOR"/>
    <property type="match status" value="1"/>
</dbReference>
<sequence>MQEGNVQEQRGRSFQVCPAKLDELCSQVKYELLAQEKYKEPDYSIDKLAYDLGTCTRYVSAVFAERFNCSFRSFLNHCRVEAATSLMEDEKYQDSKVGDIYQLVGFANRQSFYNWFTKFMGLTPRQYHLKCWE</sequence>
<evidence type="ECO:0000313" key="8">
    <source>
        <dbReference type="Proteomes" id="UP000887043"/>
    </source>
</evidence>
<evidence type="ECO:0000256" key="2">
    <source>
        <dbReference type="ARBA" id="ARBA00023125"/>
    </source>
</evidence>
<dbReference type="AlphaFoldDB" id="A0AA37HX27"/>
<reference evidence="5" key="2">
    <citation type="submission" date="2021-08" db="EMBL/GenBank/DDBJ databases">
        <title>Prevotella lacticifex sp. nov., isolated from rumen of cow.</title>
        <authorList>
            <person name="Shinkai T."/>
            <person name="Ikeyama N."/>
            <person name="Kumagai M."/>
            <person name="Ohmori H."/>
            <person name="Sakamoto M."/>
            <person name="Ohkuma M."/>
            <person name="Mitsumori M."/>
        </authorList>
    </citation>
    <scope>NUCLEOTIDE SEQUENCE</scope>
    <source>
        <strain evidence="5">DSM 11371</strain>
    </source>
</reference>
<dbReference type="Pfam" id="PF12833">
    <property type="entry name" value="HTH_18"/>
    <property type="match status" value="1"/>
</dbReference>
<evidence type="ECO:0000259" key="4">
    <source>
        <dbReference type="PROSITE" id="PS01124"/>
    </source>
</evidence>
<dbReference type="PANTHER" id="PTHR43280:SF29">
    <property type="entry name" value="ARAC-FAMILY TRANSCRIPTIONAL REGULATOR"/>
    <property type="match status" value="1"/>
</dbReference>
<evidence type="ECO:0000313" key="5">
    <source>
        <dbReference type="EMBL" id="GJG28505.1"/>
    </source>
</evidence>
<accession>A0AA37HX27</accession>
<dbReference type="SMART" id="SM00342">
    <property type="entry name" value="HTH_ARAC"/>
    <property type="match status" value="1"/>
</dbReference>
<dbReference type="GO" id="GO:0043565">
    <property type="term" value="F:sequence-specific DNA binding"/>
    <property type="evidence" value="ECO:0007669"/>
    <property type="project" value="InterPro"/>
</dbReference>
<dbReference type="InterPro" id="IPR009057">
    <property type="entry name" value="Homeodomain-like_sf"/>
</dbReference>
<comment type="caution">
    <text evidence="5">The sequence shown here is derived from an EMBL/GenBank/DDBJ whole genome shotgun (WGS) entry which is preliminary data.</text>
</comment>
<dbReference type="GO" id="GO:0003700">
    <property type="term" value="F:DNA-binding transcription factor activity"/>
    <property type="evidence" value="ECO:0007669"/>
    <property type="project" value="InterPro"/>
</dbReference>
<gene>
    <name evidence="6" type="ORF">CIK91_06845</name>
    <name evidence="5" type="ORF">PRRU23_22050</name>
</gene>
<dbReference type="EMBL" id="BPTR01000001">
    <property type="protein sequence ID" value="GJG28505.1"/>
    <property type="molecule type" value="Genomic_DNA"/>
</dbReference>
<organism evidence="5 8">
    <name type="scientific">Segatella bryantii</name>
    <name type="common">Prevotella bryantii</name>
    <dbReference type="NCBI Taxonomy" id="77095"/>
    <lineage>
        <taxon>Bacteria</taxon>
        <taxon>Pseudomonadati</taxon>
        <taxon>Bacteroidota</taxon>
        <taxon>Bacteroidia</taxon>
        <taxon>Bacteroidales</taxon>
        <taxon>Prevotellaceae</taxon>
        <taxon>Segatella</taxon>
    </lineage>
</organism>
<feature type="domain" description="HTH araC/xylS-type" evidence="4">
    <location>
        <begin position="28"/>
        <end position="130"/>
    </location>
</feature>
<dbReference type="GeneID" id="72478784"/>
<evidence type="ECO:0000313" key="6">
    <source>
        <dbReference type="EMBL" id="OYP55231.1"/>
    </source>
</evidence>
<protein>
    <submittedName>
        <fullName evidence="6">AraC family transcriptional regulator</fullName>
    </submittedName>
</protein>
<keyword evidence="7" id="KW-1185">Reference proteome</keyword>
<evidence type="ECO:0000256" key="3">
    <source>
        <dbReference type="ARBA" id="ARBA00023163"/>
    </source>
</evidence>
<keyword evidence="3" id="KW-0804">Transcription</keyword>
<keyword evidence="1" id="KW-0805">Transcription regulation</keyword>
<dbReference type="RefSeq" id="WP_051214727.1">
    <property type="nucleotide sequence ID" value="NZ_BPTR01000001.1"/>
</dbReference>